<dbReference type="PANTHER" id="PTHR35371:SF1">
    <property type="entry name" value="BLR7753 PROTEIN"/>
    <property type="match status" value="1"/>
</dbReference>
<evidence type="ECO:0000313" key="7">
    <source>
        <dbReference type="Proteomes" id="UP000325797"/>
    </source>
</evidence>
<keyword evidence="2 5" id="KW-0812">Transmembrane</keyword>
<keyword evidence="3 5" id="KW-1133">Transmembrane helix</keyword>
<proteinExistence type="predicted"/>
<dbReference type="Gene3D" id="1.20.120.550">
    <property type="entry name" value="Membrane associated eicosanoid/glutathione metabolism-like domain"/>
    <property type="match status" value="1"/>
</dbReference>
<keyword evidence="7" id="KW-1185">Reference proteome</keyword>
<comment type="subcellular location">
    <subcellularLocation>
        <location evidence="1">Membrane</location>
    </subcellularLocation>
</comment>
<dbReference type="PANTHER" id="PTHR35371">
    <property type="entry name" value="INNER MEMBRANE PROTEIN"/>
    <property type="match status" value="1"/>
</dbReference>
<evidence type="ECO:0000313" key="6">
    <source>
        <dbReference type="EMBL" id="QEX20162.1"/>
    </source>
</evidence>
<dbReference type="OrthoDB" id="7743618at2"/>
<evidence type="ECO:0000256" key="1">
    <source>
        <dbReference type="ARBA" id="ARBA00004370"/>
    </source>
</evidence>
<dbReference type="Proteomes" id="UP000325797">
    <property type="component" value="Chromosome"/>
</dbReference>
<evidence type="ECO:0000256" key="3">
    <source>
        <dbReference type="ARBA" id="ARBA00022989"/>
    </source>
</evidence>
<dbReference type="InterPro" id="IPR001129">
    <property type="entry name" value="Membr-assoc_MAPEG"/>
</dbReference>
<dbReference type="SUPFAM" id="SSF161084">
    <property type="entry name" value="MAPEG domain-like"/>
    <property type="match status" value="1"/>
</dbReference>
<sequence>MTTELMLLVWAVALTVVQMLIAVAGHTQQVGVPALAGNRDGIAAPTGWAGRAKRAHLNMIENLPLFAGLVLVAHAAGISTSLTVLGAQLFFWGRLAYAVIYLAGIPWLRTLSWAVSVVGLVLIFLQLV</sequence>
<feature type="transmembrane region" description="Helical" evidence="5">
    <location>
        <begin position="98"/>
        <end position="125"/>
    </location>
</feature>
<dbReference type="Pfam" id="PF01124">
    <property type="entry name" value="MAPEG"/>
    <property type="match status" value="1"/>
</dbReference>
<dbReference type="GO" id="GO:0016020">
    <property type="term" value="C:membrane"/>
    <property type="evidence" value="ECO:0007669"/>
    <property type="project" value="UniProtKB-SubCell"/>
</dbReference>
<keyword evidence="4 5" id="KW-0472">Membrane</keyword>
<feature type="transmembrane region" description="Helical" evidence="5">
    <location>
        <begin position="63"/>
        <end position="92"/>
    </location>
</feature>
<dbReference type="AlphaFoldDB" id="A0A5J6MR57"/>
<dbReference type="RefSeq" id="WP_151114426.1">
    <property type="nucleotide sequence ID" value="NZ_CP042582.1"/>
</dbReference>
<feature type="transmembrane region" description="Helical" evidence="5">
    <location>
        <begin position="6"/>
        <end position="25"/>
    </location>
</feature>
<dbReference type="KEGG" id="hadh:FRZ61_00760"/>
<protein>
    <submittedName>
        <fullName evidence="6">Membrane protein</fullName>
    </submittedName>
</protein>
<organism evidence="6 7">
    <name type="scientific">Hypericibacter adhaerens</name>
    <dbReference type="NCBI Taxonomy" id="2602016"/>
    <lineage>
        <taxon>Bacteria</taxon>
        <taxon>Pseudomonadati</taxon>
        <taxon>Pseudomonadota</taxon>
        <taxon>Alphaproteobacteria</taxon>
        <taxon>Rhodospirillales</taxon>
        <taxon>Dongiaceae</taxon>
        <taxon>Hypericibacter</taxon>
    </lineage>
</organism>
<reference evidence="6 7" key="1">
    <citation type="submission" date="2019-08" db="EMBL/GenBank/DDBJ databases">
        <title>Hyperibacter terrae gen. nov., sp. nov. and Hyperibacter viscosus sp. nov., two new members in the family Rhodospirillaceae isolated from the rhizosphere of Hypericum perforatum.</title>
        <authorList>
            <person name="Noviana Z."/>
        </authorList>
    </citation>
    <scope>NUCLEOTIDE SEQUENCE [LARGE SCALE GENOMIC DNA]</scope>
    <source>
        <strain evidence="6 7">R5959</strain>
    </source>
</reference>
<evidence type="ECO:0000256" key="5">
    <source>
        <dbReference type="SAM" id="Phobius"/>
    </source>
</evidence>
<accession>A0A5J6MR57</accession>
<dbReference type="EMBL" id="CP042582">
    <property type="protein sequence ID" value="QEX20162.1"/>
    <property type="molecule type" value="Genomic_DNA"/>
</dbReference>
<evidence type="ECO:0000256" key="2">
    <source>
        <dbReference type="ARBA" id="ARBA00022692"/>
    </source>
</evidence>
<gene>
    <name evidence="6" type="ORF">FRZ61_00760</name>
</gene>
<name>A0A5J6MR57_9PROT</name>
<evidence type="ECO:0000256" key="4">
    <source>
        <dbReference type="ARBA" id="ARBA00023136"/>
    </source>
</evidence>
<dbReference type="InterPro" id="IPR023352">
    <property type="entry name" value="MAPEG-like_dom_sf"/>
</dbReference>